<name>A0A3A6Q308_9EURY</name>
<dbReference type="EMBL" id="QKNY01000007">
    <property type="protein sequence ID" value="RJX43592.1"/>
    <property type="molecule type" value="Genomic_DNA"/>
</dbReference>
<dbReference type="Proteomes" id="UP000276588">
    <property type="component" value="Unassembled WGS sequence"/>
</dbReference>
<sequence length="210" mass="23197">MPSPPSTPPGADAIPDALERLFRDGRYNAGLAWLLIAVLAGVFVESLLGLDYRWILFVAVVGAVVCLPPIAYREWRVMLPWELLVVALLPILVRGLVGGTVGTVATYISLAALALLVVVELHMFTSLTVTHWFAVVLVVLTTLAVVGVWTILRWSADQFLGTAFLVDNETLMIEWLYVTVAGVVAGVLFDSYFTRRDRHLRRAIRRVIGR</sequence>
<reference evidence="2 3" key="1">
    <citation type="submission" date="2018-06" db="EMBL/GenBank/DDBJ databases">
        <title>Halonotius sp. F13-13 a new haloarchaeeon isolated from a solar saltern from Isla Cristina, Huelva, Spain.</title>
        <authorList>
            <person name="Duran-Viseras A."/>
            <person name="Sanchez-Porro C."/>
            <person name="Ventosa A."/>
        </authorList>
    </citation>
    <scope>NUCLEOTIDE SEQUENCE [LARGE SCALE GENOMIC DNA]</scope>
    <source>
        <strain evidence="2 3">F13-13</strain>
    </source>
</reference>
<evidence type="ECO:0000313" key="2">
    <source>
        <dbReference type="EMBL" id="RJX43592.1"/>
    </source>
</evidence>
<keyword evidence="1" id="KW-0812">Transmembrane</keyword>
<evidence type="ECO:0000313" key="3">
    <source>
        <dbReference type="Proteomes" id="UP000276588"/>
    </source>
</evidence>
<comment type="caution">
    <text evidence="2">The sequence shown here is derived from an EMBL/GenBank/DDBJ whole genome shotgun (WGS) entry which is preliminary data.</text>
</comment>
<keyword evidence="1" id="KW-0472">Membrane</keyword>
<keyword evidence="3" id="KW-1185">Reference proteome</keyword>
<accession>A0A3A6Q308</accession>
<protein>
    <submittedName>
        <fullName evidence="2">Uncharacterized protein</fullName>
    </submittedName>
</protein>
<feature type="transmembrane region" description="Helical" evidence="1">
    <location>
        <begin position="132"/>
        <end position="152"/>
    </location>
</feature>
<keyword evidence="1" id="KW-1133">Transmembrane helix</keyword>
<dbReference type="AlphaFoldDB" id="A0A3A6Q308"/>
<gene>
    <name evidence="2" type="ORF">DM826_04880</name>
</gene>
<feature type="transmembrane region" description="Helical" evidence="1">
    <location>
        <begin position="172"/>
        <end position="193"/>
    </location>
</feature>
<dbReference type="OrthoDB" id="342532at2157"/>
<organism evidence="2 3">
    <name type="scientific">Halonotius aquaticus</name>
    <dbReference type="NCBI Taxonomy" id="2216978"/>
    <lineage>
        <taxon>Archaea</taxon>
        <taxon>Methanobacteriati</taxon>
        <taxon>Methanobacteriota</taxon>
        <taxon>Stenosarchaea group</taxon>
        <taxon>Halobacteria</taxon>
        <taxon>Halobacteriales</taxon>
        <taxon>Haloferacaceae</taxon>
        <taxon>Halonotius</taxon>
    </lineage>
</organism>
<proteinExistence type="predicted"/>
<feature type="transmembrane region" description="Helical" evidence="1">
    <location>
        <begin position="30"/>
        <end position="48"/>
    </location>
</feature>
<feature type="transmembrane region" description="Helical" evidence="1">
    <location>
        <begin position="104"/>
        <end position="125"/>
    </location>
</feature>
<evidence type="ECO:0000256" key="1">
    <source>
        <dbReference type="SAM" id="Phobius"/>
    </source>
</evidence>
<feature type="transmembrane region" description="Helical" evidence="1">
    <location>
        <begin position="54"/>
        <end position="72"/>
    </location>
</feature>
<dbReference type="RefSeq" id="WP_120102089.1">
    <property type="nucleotide sequence ID" value="NZ_QKNY01000007.1"/>
</dbReference>